<organism evidence="2 3">
    <name type="scientific">Vreelandella aquamarina</name>
    <dbReference type="NCBI Taxonomy" id="77097"/>
    <lineage>
        <taxon>Bacteria</taxon>
        <taxon>Pseudomonadati</taxon>
        <taxon>Pseudomonadota</taxon>
        <taxon>Gammaproteobacteria</taxon>
        <taxon>Oceanospirillales</taxon>
        <taxon>Halomonadaceae</taxon>
        <taxon>Vreelandella</taxon>
    </lineage>
</organism>
<name>A0A857GM88_9GAMM</name>
<evidence type="ECO:0000313" key="3">
    <source>
        <dbReference type="Proteomes" id="UP000463949"/>
    </source>
</evidence>
<dbReference type="KEGG" id="hmd:CTT34_12240"/>
<dbReference type="SUPFAM" id="SSF53756">
    <property type="entry name" value="UDP-Glycosyltransferase/glycogen phosphorylase"/>
    <property type="match status" value="1"/>
</dbReference>
<dbReference type="EMBL" id="CP024621">
    <property type="protein sequence ID" value="QHD50400.1"/>
    <property type="molecule type" value="Genomic_DNA"/>
</dbReference>
<accession>A0A857GM88</accession>
<dbReference type="RefSeq" id="WP_159342682.1">
    <property type="nucleotide sequence ID" value="NZ_CP024621.1"/>
</dbReference>
<dbReference type="AlphaFoldDB" id="A0A857GM88"/>
<protein>
    <submittedName>
        <fullName evidence="2">GlcNAc transferase</fullName>
    </submittedName>
</protein>
<sequence>MKRLLLWTNLYPTHAAPHYGTFVKSTEQAWRQALGSENVEKVAIREKPTSKLSKIRLYTDLLVRCALSLRNKPAGTLLEVHYPVYFLPLLYLLALMKPKHFYLVLRFHGTDLAQIAGSSVFRGLFDRLKSSVDLCVAPSEHFRHEIHARLKVPLARIIKVYPDSVGELFAAPLRAYEPALDDAFIVGCVSRLEPGKNCQTLLEAFAKLDIPNKRLVLVGDGSQRAALAQLAHKLGVADITTFKGALPREQLPEVLSDFSVFVFPSLRESFGLVAVEALACGVPVIANAQLHAAQEYLQEGKNGYFYEGGVDGLVAAIETFHTLPAAERAALSAQAKSVRHRFSDQQVFTQGVNDILSQQQSE</sequence>
<dbReference type="OrthoDB" id="9801609at2"/>
<reference evidence="2 3" key="1">
    <citation type="submission" date="2017-10" db="EMBL/GenBank/DDBJ databases">
        <title>Coral associated bacteria.</title>
        <authorList>
            <person name="Wang X."/>
        </authorList>
    </citation>
    <scope>NUCLEOTIDE SEQUENCE [LARGE SCALE GENOMIC DNA]</scope>
    <source>
        <strain evidence="2 3">SCSIO 43005</strain>
    </source>
</reference>
<dbReference type="PANTHER" id="PTHR45947:SF3">
    <property type="entry name" value="SULFOQUINOVOSYL TRANSFERASE SQD2"/>
    <property type="match status" value="1"/>
</dbReference>
<dbReference type="CDD" id="cd03801">
    <property type="entry name" value="GT4_PimA-like"/>
    <property type="match status" value="1"/>
</dbReference>
<feature type="domain" description="Glycosyl transferase family 1" evidence="1">
    <location>
        <begin position="181"/>
        <end position="336"/>
    </location>
</feature>
<dbReference type="Pfam" id="PF00534">
    <property type="entry name" value="Glycos_transf_1"/>
    <property type="match status" value="1"/>
</dbReference>
<evidence type="ECO:0000313" key="2">
    <source>
        <dbReference type="EMBL" id="QHD50400.1"/>
    </source>
</evidence>
<dbReference type="Gene3D" id="3.40.50.2000">
    <property type="entry name" value="Glycogen Phosphorylase B"/>
    <property type="match status" value="2"/>
</dbReference>
<gene>
    <name evidence="2" type="ORF">CTT34_12240</name>
</gene>
<proteinExistence type="predicted"/>
<dbReference type="GO" id="GO:0016757">
    <property type="term" value="F:glycosyltransferase activity"/>
    <property type="evidence" value="ECO:0007669"/>
    <property type="project" value="InterPro"/>
</dbReference>
<dbReference type="Proteomes" id="UP000463949">
    <property type="component" value="Chromosome"/>
</dbReference>
<dbReference type="InterPro" id="IPR050194">
    <property type="entry name" value="Glycosyltransferase_grp1"/>
</dbReference>
<keyword evidence="2" id="KW-0808">Transferase</keyword>
<evidence type="ECO:0000259" key="1">
    <source>
        <dbReference type="Pfam" id="PF00534"/>
    </source>
</evidence>
<dbReference type="InterPro" id="IPR001296">
    <property type="entry name" value="Glyco_trans_1"/>
</dbReference>
<dbReference type="PANTHER" id="PTHR45947">
    <property type="entry name" value="SULFOQUINOVOSYL TRANSFERASE SQD2"/>
    <property type="match status" value="1"/>
</dbReference>